<keyword evidence="3" id="KW-1185">Reference proteome</keyword>
<evidence type="ECO:0000256" key="1">
    <source>
        <dbReference type="SAM" id="MobiDB-lite"/>
    </source>
</evidence>
<comment type="caution">
    <text evidence="2">The sequence shown here is derived from an EMBL/GenBank/DDBJ whole genome shotgun (WGS) entry which is preliminary data.</text>
</comment>
<name>A0ABN9V3X7_9DINO</name>
<reference evidence="2" key="1">
    <citation type="submission" date="2023-10" db="EMBL/GenBank/DDBJ databases">
        <authorList>
            <person name="Chen Y."/>
            <person name="Shah S."/>
            <person name="Dougan E. K."/>
            <person name="Thang M."/>
            <person name="Chan C."/>
        </authorList>
    </citation>
    <scope>NUCLEOTIDE SEQUENCE [LARGE SCALE GENOMIC DNA]</scope>
</reference>
<sequence length="397" mass="42957">MLRWTAQGLTNHLLRSNLQDLVAVRAYDTVLRGLWNDILGVDMTDREWVQSCLPLRDGGLTAGVAEPRREAAHIAAWLDAAPRVAAALGATCAEALLATGAAGTQGFEAAVVMYNASVGAAHCLQTSLAQRERHRQKDLVGPRMEVIAGLAKAGLDHHQRGRLLSAGGPGTGAFTTLPTKPEHRMHPELYRIALRRRLLMTGAMLLRELEPQTHCAAWRDTIAFATCWPAGLPGRVPAWVQKEQTMPQWQRTRRSVMDGVETARVETAVLDVVWARQGAAKAVDVVVVSPDSTDARKERARAEKPSLAAEDTAREKRRRYPPGPTTPLLIPFAIETGGRVGSAARQLILDHLDRSDGEAGASADAVAFWHELSAVLQTAVAEQLFSAHKPPVVGGGR</sequence>
<proteinExistence type="predicted"/>
<dbReference type="Proteomes" id="UP001189429">
    <property type="component" value="Unassembled WGS sequence"/>
</dbReference>
<dbReference type="EMBL" id="CAUYUJ010016651">
    <property type="protein sequence ID" value="CAK0867512.1"/>
    <property type="molecule type" value="Genomic_DNA"/>
</dbReference>
<gene>
    <name evidence="2" type="ORF">PCOR1329_LOCUS54436</name>
</gene>
<feature type="compositionally biased region" description="Basic and acidic residues" evidence="1">
    <location>
        <begin position="293"/>
        <end position="304"/>
    </location>
</feature>
<evidence type="ECO:0000313" key="2">
    <source>
        <dbReference type="EMBL" id="CAK0867512.1"/>
    </source>
</evidence>
<accession>A0ABN9V3X7</accession>
<evidence type="ECO:0000313" key="3">
    <source>
        <dbReference type="Proteomes" id="UP001189429"/>
    </source>
</evidence>
<feature type="region of interest" description="Disordered" evidence="1">
    <location>
        <begin position="293"/>
        <end position="328"/>
    </location>
</feature>
<organism evidence="2 3">
    <name type="scientific">Prorocentrum cordatum</name>
    <dbReference type="NCBI Taxonomy" id="2364126"/>
    <lineage>
        <taxon>Eukaryota</taxon>
        <taxon>Sar</taxon>
        <taxon>Alveolata</taxon>
        <taxon>Dinophyceae</taxon>
        <taxon>Prorocentrales</taxon>
        <taxon>Prorocentraceae</taxon>
        <taxon>Prorocentrum</taxon>
    </lineage>
</organism>
<protein>
    <submittedName>
        <fullName evidence="2">Uncharacterized protein</fullName>
    </submittedName>
</protein>